<dbReference type="Pfam" id="PF25973">
    <property type="entry name" value="BSH_CzcB"/>
    <property type="match status" value="1"/>
</dbReference>
<dbReference type="Gene3D" id="2.40.50.100">
    <property type="match status" value="2"/>
</dbReference>
<evidence type="ECO:0000259" key="8">
    <source>
        <dbReference type="Pfam" id="PF25973"/>
    </source>
</evidence>
<keyword evidence="10" id="KW-1185">Reference proteome</keyword>
<evidence type="ECO:0000259" key="7">
    <source>
        <dbReference type="Pfam" id="PF25954"/>
    </source>
</evidence>
<feature type="domain" description="CzcB-like barrel-sandwich hybrid" evidence="8">
    <location>
        <begin position="104"/>
        <end position="251"/>
    </location>
</feature>
<feature type="coiled-coil region" evidence="4">
    <location>
        <begin position="188"/>
        <end position="229"/>
    </location>
</feature>
<evidence type="ECO:0000256" key="6">
    <source>
        <dbReference type="SAM" id="Phobius"/>
    </source>
</evidence>
<dbReference type="InterPro" id="IPR050465">
    <property type="entry name" value="UPF0194_transport"/>
</dbReference>
<dbReference type="OrthoDB" id="9791520at2"/>
<organism evidence="9 10">
    <name type="scientific">Martelella mediterranea</name>
    <dbReference type="NCBI Taxonomy" id="293089"/>
    <lineage>
        <taxon>Bacteria</taxon>
        <taxon>Pseudomonadati</taxon>
        <taxon>Pseudomonadota</taxon>
        <taxon>Alphaproteobacteria</taxon>
        <taxon>Hyphomicrobiales</taxon>
        <taxon>Aurantimonadaceae</taxon>
        <taxon>Martelella</taxon>
    </lineage>
</organism>
<dbReference type="InterPro" id="IPR058792">
    <property type="entry name" value="Beta-barrel_RND_2"/>
</dbReference>
<dbReference type="RefSeq" id="WP_132311224.1">
    <property type="nucleotide sequence ID" value="NZ_SMAR01000013.1"/>
</dbReference>
<comment type="subcellular location">
    <subcellularLocation>
        <location evidence="1">Cell envelope</location>
    </subcellularLocation>
</comment>
<proteinExistence type="inferred from homology"/>
<evidence type="ECO:0000256" key="3">
    <source>
        <dbReference type="ARBA" id="ARBA00023054"/>
    </source>
</evidence>
<keyword evidence="6" id="KW-1133">Transmembrane helix</keyword>
<feature type="compositionally biased region" description="Basic and acidic residues" evidence="5">
    <location>
        <begin position="7"/>
        <end position="17"/>
    </location>
</feature>
<sequence>MSTNSDSHNKGIGEEGAQRPAPQMPDINAILGNNKPPRKPVNFPWRWLLVVVVAGFIIFAGYRFWPADLAVGSPAQQYATEDVIRGSMTVTVTATGSIEPTDQVDISSELSGTVRDVYADFNDTISAGDVLLQLETDELEADIQSARARVSAAQADIAASSSDLEAAKADMERTGKLVERDVAPRQDLEDAEFKLKAMQAAKDSAEAQLSVARSDLERAQLRLTKAEIRSPIDGVVLERNVDVGQTVAASLEAPTLFVIAGNLKQMELRVDVDEADVGRVKVGQTASFTVEAFPDMSFPAEIKSIRYASEINNDVVTYKAVLGVDNEDLLLRQGMTATAEIVADDVENALLVPNSALRFQLSPESNQPKAGQSSGPGKGRTVWLMRNGEAQPVEIVTGATDGRYTQVVEGDLRVGDRLITGTAG</sequence>
<dbReference type="PANTHER" id="PTHR32347:SF14">
    <property type="entry name" value="EFFLUX SYSTEM COMPONENT YKNX-RELATED"/>
    <property type="match status" value="1"/>
</dbReference>
<keyword evidence="6" id="KW-0812">Transmembrane</keyword>
<dbReference type="Gene3D" id="2.40.30.170">
    <property type="match status" value="1"/>
</dbReference>
<dbReference type="EMBL" id="SMAR01000013">
    <property type="protein sequence ID" value="TCT39310.1"/>
    <property type="molecule type" value="Genomic_DNA"/>
</dbReference>
<feature type="transmembrane region" description="Helical" evidence="6">
    <location>
        <begin position="45"/>
        <end position="65"/>
    </location>
</feature>
<dbReference type="PANTHER" id="PTHR32347">
    <property type="entry name" value="EFFLUX SYSTEM COMPONENT YKNX-RELATED"/>
    <property type="match status" value="1"/>
</dbReference>
<keyword evidence="3 4" id="KW-0175">Coiled coil</keyword>
<reference evidence="9 10" key="1">
    <citation type="submission" date="2019-03" db="EMBL/GenBank/DDBJ databases">
        <title>Freshwater and sediment microbial communities from various areas in North America, analyzing microbe dynamics in response to fracking.</title>
        <authorList>
            <person name="Lamendella R."/>
        </authorList>
    </citation>
    <scope>NUCLEOTIDE SEQUENCE [LARGE SCALE GENOMIC DNA]</scope>
    <source>
        <strain evidence="9 10">175.2</strain>
    </source>
</reference>
<feature type="domain" description="CusB-like beta-barrel" evidence="7">
    <location>
        <begin position="268"/>
        <end position="342"/>
    </location>
</feature>
<dbReference type="Proteomes" id="UP000295097">
    <property type="component" value="Unassembled WGS sequence"/>
</dbReference>
<evidence type="ECO:0000256" key="4">
    <source>
        <dbReference type="SAM" id="Coils"/>
    </source>
</evidence>
<evidence type="ECO:0000313" key="10">
    <source>
        <dbReference type="Proteomes" id="UP000295097"/>
    </source>
</evidence>
<dbReference type="Pfam" id="PF25954">
    <property type="entry name" value="Beta-barrel_RND_2"/>
    <property type="match status" value="1"/>
</dbReference>
<dbReference type="AlphaFoldDB" id="A0A4R3NSB7"/>
<keyword evidence="6" id="KW-0472">Membrane</keyword>
<name>A0A4R3NSB7_9HYPH</name>
<evidence type="ECO:0000256" key="1">
    <source>
        <dbReference type="ARBA" id="ARBA00004196"/>
    </source>
</evidence>
<dbReference type="NCBIfam" id="TIGR01730">
    <property type="entry name" value="RND_mfp"/>
    <property type="match status" value="1"/>
</dbReference>
<evidence type="ECO:0000256" key="5">
    <source>
        <dbReference type="SAM" id="MobiDB-lite"/>
    </source>
</evidence>
<feature type="region of interest" description="Disordered" evidence="5">
    <location>
        <begin position="1"/>
        <end position="33"/>
    </location>
</feature>
<comment type="caution">
    <text evidence="9">The sequence shown here is derived from an EMBL/GenBank/DDBJ whole genome shotgun (WGS) entry which is preliminary data.</text>
</comment>
<protein>
    <submittedName>
        <fullName evidence="9">HlyD family secretion protein</fullName>
    </submittedName>
</protein>
<dbReference type="InterPro" id="IPR058647">
    <property type="entry name" value="BSH_CzcB-like"/>
</dbReference>
<gene>
    <name evidence="9" type="ORF">EDC90_101351</name>
</gene>
<comment type="similarity">
    <text evidence="2">Belongs to the membrane fusion protein (MFP) (TC 8.A.1) family.</text>
</comment>
<dbReference type="GO" id="GO:0030313">
    <property type="term" value="C:cell envelope"/>
    <property type="evidence" value="ECO:0007669"/>
    <property type="project" value="UniProtKB-SubCell"/>
</dbReference>
<evidence type="ECO:0000256" key="2">
    <source>
        <dbReference type="ARBA" id="ARBA00009477"/>
    </source>
</evidence>
<accession>A0A4R3NSB7</accession>
<dbReference type="GO" id="GO:0022857">
    <property type="term" value="F:transmembrane transporter activity"/>
    <property type="evidence" value="ECO:0007669"/>
    <property type="project" value="InterPro"/>
</dbReference>
<dbReference type="SUPFAM" id="SSF111369">
    <property type="entry name" value="HlyD-like secretion proteins"/>
    <property type="match status" value="1"/>
</dbReference>
<feature type="region of interest" description="Disordered" evidence="5">
    <location>
        <begin position="361"/>
        <end position="382"/>
    </location>
</feature>
<dbReference type="GO" id="GO:0016020">
    <property type="term" value="C:membrane"/>
    <property type="evidence" value="ECO:0007669"/>
    <property type="project" value="InterPro"/>
</dbReference>
<evidence type="ECO:0000313" key="9">
    <source>
        <dbReference type="EMBL" id="TCT39310.1"/>
    </source>
</evidence>
<dbReference type="InterPro" id="IPR006143">
    <property type="entry name" value="RND_pump_MFP"/>
</dbReference>
<feature type="compositionally biased region" description="Polar residues" evidence="5">
    <location>
        <begin position="362"/>
        <end position="375"/>
    </location>
</feature>